<evidence type="ECO:0000313" key="4">
    <source>
        <dbReference type="EMBL" id="QIO07988.1"/>
    </source>
</evidence>
<evidence type="ECO:0000256" key="1">
    <source>
        <dbReference type="SAM" id="MobiDB-lite"/>
    </source>
</evidence>
<evidence type="ECO:0000313" key="5">
    <source>
        <dbReference type="Proteomes" id="UP000501939"/>
    </source>
</evidence>
<gene>
    <name evidence="4" type="ORF">G8D99_02445</name>
</gene>
<keyword evidence="2" id="KW-0732">Signal</keyword>
<reference evidence="4 5" key="1">
    <citation type="submission" date="2020-03" db="EMBL/GenBank/DDBJ databases">
        <authorList>
            <person name="Zhu W."/>
        </authorList>
    </citation>
    <scope>NUCLEOTIDE SEQUENCE [LARGE SCALE GENOMIC DNA]</scope>
    <source>
        <strain evidence="4 5">185</strain>
    </source>
</reference>
<dbReference type="Pfam" id="PF13511">
    <property type="entry name" value="DUF4124"/>
    <property type="match status" value="1"/>
</dbReference>
<protein>
    <submittedName>
        <fullName evidence="4">DUF4124 domain-containing protein</fullName>
    </submittedName>
</protein>
<dbReference type="EMBL" id="CP049916">
    <property type="protein sequence ID" value="QIO07988.1"/>
    <property type="molecule type" value="Genomic_DNA"/>
</dbReference>
<dbReference type="Proteomes" id="UP000501939">
    <property type="component" value="Chromosome"/>
</dbReference>
<evidence type="ECO:0000259" key="3">
    <source>
        <dbReference type="Pfam" id="PF13511"/>
    </source>
</evidence>
<feature type="signal peptide" evidence="2">
    <location>
        <begin position="1"/>
        <end position="29"/>
    </location>
</feature>
<proteinExistence type="predicted"/>
<accession>A0A6G8S1U5</accession>
<name>A0A6G8S1U5_9GAMM</name>
<evidence type="ECO:0000256" key="2">
    <source>
        <dbReference type="SAM" id="SignalP"/>
    </source>
</evidence>
<feature type="chain" id="PRO_5026338758" evidence="2">
    <location>
        <begin position="30"/>
        <end position="123"/>
    </location>
</feature>
<keyword evidence="5" id="KW-1185">Reference proteome</keyword>
<dbReference type="AlphaFoldDB" id="A0A6G8S1U5"/>
<sequence>MKNNMTYKKLAYLGITVSLSLLCSGQSFAKEYYKWVDSKGSTHYTATPPPKNAKSKGKIDTYGYYSPSTQQNTPSTAQQNNNAQTSSNTSPAPAPQGQAQDQQQREANAALQQGHVERAEQPR</sequence>
<feature type="region of interest" description="Disordered" evidence="1">
    <location>
        <begin position="40"/>
        <end position="123"/>
    </location>
</feature>
<feature type="compositionally biased region" description="Low complexity" evidence="1">
    <location>
        <begin position="66"/>
        <end position="110"/>
    </location>
</feature>
<dbReference type="InterPro" id="IPR025392">
    <property type="entry name" value="DUF4124"/>
</dbReference>
<dbReference type="KEGG" id="alj:G8D99_02445"/>
<feature type="domain" description="DUF4124" evidence="3">
    <location>
        <begin position="19"/>
        <end position="72"/>
    </location>
</feature>
<organism evidence="4 5">
    <name type="scientific">Acinetobacter lanii</name>
    <dbReference type="NCBI Taxonomy" id="2715163"/>
    <lineage>
        <taxon>Bacteria</taxon>
        <taxon>Pseudomonadati</taxon>
        <taxon>Pseudomonadota</taxon>
        <taxon>Gammaproteobacteria</taxon>
        <taxon>Moraxellales</taxon>
        <taxon>Moraxellaceae</taxon>
        <taxon>Acinetobacter</taxon>
    </lineage>
</organism>